<reference evidence="3" key="1">
    <citation type="journal article" date="2019" name="Int. J. Syst. Evol. Microbiol.">
        <title>The Global Catalogue of Microorganisms (GCM) 10K type strain sequencing project: providing services to taxonomists for standard genome sequencing and annotation.</title>
        <authorList>
            <consortium name="The Broad Institute Genomics Platform"/>
            <consortium name="The Broad Institute Genome Sequencing Center for Infectious Disease"/>
            <person name="Wu L."/>
            <person name="Ma J."/>
        </authorList>
    </citation>
    <scope>NUCLEOTIDE SEQUENCE [LARGE SCALE GENOMIC DNA]</scope>
    <source>
        <strain evidence="3">CGMCC 1.15942</strain>
    </source>
</reference>
<evidence type="ECO:0000313" key="2">
    <source>
        <dbReference type="EMBL" id="GGD05615.1"/>
    </source>
</evidence>
<dbReference type="Gene3D" id="2.30.130.30">
    <property type="entry name" value="Hypothetical protein"/>
    <property type="match status" value="1"/>
</dbReference>
<dbReference type="RefSeq" id="WP_088270091.1">
    <property type="nucleotide sequence ID" value="NZ_BMKI01000025.1"/>
</dbReference>
<evidence type="ECO:0000259" key="1">
    <source>
        <dbReference type="Pfam" id="PF12961"/>
    </source>
</evidence>
<proteinExistence type="predicted"/>
<evidence type="ECO:0000313" key="3">
    <source>
        <dbReference type="Proteomes" id="UP000630615"/>
    </source>
</evidence>
<dbReference type="Pfam" id="PF12961">
    <property type="entry name" value="DUF3850"/>
    <property type="match status" value="1"/>
</dbReference>
<protein>
    <recommendedName>
        <fullName evidence="1">DUF3850 domain-containing protein</fullName>
    </recommendedName>
</protein>
<dbReference type="Proteomes" id="UP000630615">
    <property type="component" value="Unassembled WGS sequence"/>
</dbReference>
<accession>A0ABQ1PX71</accession>
<keyword evidence="3" id="KW-1185">Reference proteome</keyword>
<gene>
    <name evidence="2" type="ORF">GCM10011573_38820</name>
</gene>
<dbReference type="EMBL" id="BMKI01000025">
    <property type="protein sequence ID" value="GGD05615.1"/>
    <property type="molecule type" value="Genomic_DNA"/>
</dbReference>
<comment type="caution">
    <text evidence="2">The sequence shown here is derived from an EMBL/GenBank/DDBJ whole genome shotgun (WGS) entry which is preliminary data.</text>
</comment>
<dbReference type="SUPFAM" id="SSF88697">
    <property type="entry name" value="PUA domain-like"/>
    <property type="match status" value="1"/>
</dbReference>
<sequence>MVHELKIDREYFMAVLEDLKKFEIRYNDRDFKVGDIVILKEIDSVNRKLTGRQIKTEITYITNYEQKNNYVVFGIEKV</sequence>
<feature type="domain" description="DUF3850" evidence="1">
    <location>
        <begin position="2"/>
        <end position="75"/>
    </location>
</feature>
<dbReference type="InterPro" id="IPR015947">
    <property type="entry name" value="PUA-like_sf"/>
</dbReference>
<name>A0ABQ1PX71_9ENTE</name>
<organism evidence="2 3">
    <name type="scientific">Enterococcus wangshanyuanii</name>
    <dbReference type="NCBI Taxonomy" id="2005703"/>
    <lineage>
        <taxon>Bacteria</taxon>
        <taxon>Bacillati</taxon>
        <taxon>Bacillota</taxon>
        <taxon>Bacilli</taxon>
        <taxon>Lactobacillales</taxon>
        <taxon>Enterococcaceae</taxon>
        <taxon>Enterococcus</taxon>
    </lineage>
</organism>
<dbReference type="InterPro" id="IPR039440">
    <property type="entry name" value="DUF3850"/>
</dbReference>